<feature type="transmembrane region" description="Helical" evidence="7">
    <location>
        <begin position="6"/>
        <end position="25"/>
    </location>
</feature>
<organism evidence="9 10">
    <name type="scientific">Blastopirellula marina</name>
    <dbReference type="NCBI Taxonomy" id="124"/>
    <lineage>
        <taxon>Bacteria</taxon>
        <taxon>Pseudomonadati</taxon>
        <taxon>Planctomycetota</taxon>
        <taxon>Planctomycetia</taxon>
        <taxon>Pirellulales</taxon>
        <taxon>Pirellulaceae</taxon>
        <taxon>Blastopirellula</taxon>
    </lineage>
</organism>
<keyword evidence="3 7" id="KW-0808">Transferase</keyword>
<dbReference type="GO" id="GO:0008961">
    <property type="term" value="F:phosphatidylglycerol-prolipoprotein diacylglyceryl transferase activity"/>
    <property type="evidence" value="ECO:0007669"/>
    <property type="project" value="UniProtKB-UniRule"/>
</dbReference>
<reference evidence="9 10" key="1">
    <citation type="submission" date="2018-02" db="EMBL/GenBank/DDBJ databases">
        <title>Comparative genomes isolates from brazilian mangrove.</title>
        <authorList>
            <person name="Araujo J.E."/>
            <person name="Taketani R.G."/>
            <person name="Silva M.C.P."/>
            <person name="Loureco M.V."/>
            <person name="Andreote F.D."/>
        </authorList>
    </citation>
    <scope>NUCLEOTIDE SEQUENCE [LARGE SCALE GENOMIC DNA]</scope>
    <source>
        <strain evidence="9 10">Hex-1 MGV</strain>
    </source>
</reference>
<keyword evidence="6 7" id="KW-0472">Membrane</keyword>
<evidence type="ECO:0000256" key="5">
    <source>
        <dbReference type="ARBA" id="ARBA00022989"/>
    </source>
</evidence>
<dbReference type="InterPro" id="IPR036034">
    <property type="entry name" value="PDZ_sf"/>
</dbReference>
<evidence type="ECO:0000256" key="3">
    <source>
        <dbReference type="ARBA" id="ARBA00022679"/>
    </source>
</evidence>
<feature type="transmembrane region" description="Helical" evidence="7">
    <location>
        <begin position="276"/>
        <end position="295"/>
    </location>
</feature>
<comment type="pathway">
    <text evidence="7">Protein modification; lipoprotein biosynthesis (diacylglyceryl transfer).</text>
</comment>
<dbReference type="GO" id="GO:0042158">
    <property type="term" value="P:lipoprotein biosynthetic process"/>
    <property type="evidence" value="ECO:0007669"/>
    <property type="project" value="UniProtKB-UniRule"/>
</dbReference>
<feature type="binding site" evidence="7">
    <location>
        <position position="128"/>
    </location>
    <ligand>
        <name>a 1,2-diacyl-sn-glycero-3-phospho-(1'-sn-glycerol)</name>
        <dbReference type="ChEBI" id="CHEBI:64716"/>
    </ligand>
</feature>
<evidence type="ECO:0000256" key="7">
    <source>
        <dbReference type="HAMAP-Rule" id="MF_01147"/>
    </source>
</evidence>
<proteinExistence type="inferred from homology"/>
<comment type="subcellular location">
    <subcellularLocation>
        <location evidence="7">Cell membrane</location>
        <topology evidence="7">Multi-pass membrane protein</topology>
    </subcellularLocation>
</comment>
<dbReference type="AlphaFoldDB" id="A0A2S8FL36"/>
<feature type="transmembrane region" description="Helical" evidence="7">
    <location>
        <begin position="37"/>
        <end position="61"/>
    </location>
</feature>
<dbReference type="Proteomes" id="UP000238322">
    <property type="component" value="Unassembled WGS sequence"/>
</dbReference>
<evidence type="ECO:0000259" key="8">
    <source>
        <dbReference type="PROSITE" id="PS50106"/>
    </source>
</evidence>
<dbReference type="HAMAP" id="MF_01147">
    <property type="entry name" value="Lgt"/>
    <property type="match status" value="1"/>
</dbReference>
<dbReference type="Gene3D" id="2.30.42.10">
    <property type="match status" value="1"/>
</dbReference>
<dbReference type="InterPro" id="IPR001478">
    <property type="entry name" value="PDZ"/>
</dbReference>
<evidence type="ECO:0000256" key="6">
    <source>
        <dbReference type="ARBA" id="ARBA00023136"/>
    </source>
</evidence>
<dbReference type="GO" id="GO:0005886">
    <property type="term" value="C:plasma membrane"/>
    <property type="evidence" value="ECO:0007669"/>
    <property type="project" value="UniProtKB-SubCell"/>
</dbReference>
<dbReference type="PANTHER" id="PTHR30589:SF0">
    <property type="entry name" value="PHOSPHATIDYLGLYCEROL--PROLIPOPROTEIN DIACYLGLYCERYL TRANSFERASE"/>
    <property type="match status" value="1"/>
</dbReference>
<dbReference type="SUPFAM" id="SSF50156">
    <property type="entry name" value="PDZ domain-like"/>
    <property type="match status" value="1"/>
</dbReference>
<gene>
    <name evidence="7" type="primary">lgt</name>
    <name evidence="9" type="ORF">C5Y83_17055</name>
</gene>
<sequence length="367" mass="39618">MGFPVRGYGVLLVLAIISAVGLAAYRAQKMGLNPEVIYSLAMVMIVSGVVGARLFFVIQYWHTFYVPGDWRATLGRVMQVTEGGIVVYGSLIGGAVAFLIFCHRKHLNALALADLIAPSMMIGMFFGRIGCFMNGCCYGGLCTLPIAVSFPQGAPPQFTPPYIRHMENGAFYGLLFTQDEKGDVRVANVLPDSPASESGKIEIGDTVNRVNGQDLQGQKNKPLEVLSNSLLHSWTINNEEGVAPGSIFLDITGKGIVDLHAGPLPKASLPVHPTQLYSSANGLILCLLMCAYYPFRKADGEVIAIALGLYSVTRFLLEVIRTDEYAIGGTGLTISQNVSVVIFILSVALFVYARLRKQPLAWPRAAA</sequence>
<feature type="transmembrane region" description="Helical" evidence="7">
    <location>
        <begin position="85"/>
        <end position="102"/>
    </location>
</feature>
<feature type="transmembrane region" description="Helical" evidence="7">
    <location>
        <begin position="109"/>
        <end position="127"/>
    </location>
</feature>
<comment type="catalytic activity">
    <reaction evidence="7">
        <text>L-cysteinyl-[prolipoprotein] + a 1,2-diacyl-sn-glycero-3-phospho-(1'-sn-glycerol) = an S-1,2-diacyl-sn-glyceryl-L-cysteinyl-[prolipoprotein] + sn-glycerol 1-phosphate + H(+)</text>
        <dbReference type="Rhea" id="RHEA:56712"/>
        <dbReference type="Rhea" id="RHEA-COMP:14679"/>
        <dbReference type="Rhea" id="RHEA-COMP:14680"/>
        <dbReference type="ChEBI" id="CHEBI:15378"/>
        <dbReference type="ChEBI" id="CHEBI:29950"/>
        <dbReference type="ChEBI" id="CHEBI:57685"/>
        <dbReference type="ChEBI" id="CHEBI:64716"/>
        <dbReference type="ChEBI" id="CHEBI:140658"/>
        <dbReference type="EC" id="2.5.1.145"/>
    </reaction>
</comment>
<evidence type="ECO:0000256" key="4">
    <source>
        <dbReference type="ARBA" id="ARBA00022692"/>
    </source>
</evidence>
<evidence type="ECO:0000313" key="10">
    <source>
        <dbReference type="Proteomes" id="UP000238322"/>
    </source>
</evidence>
<dbReference type="PANTHER" id="PTHR30589">
    <property type="entry name" value="PROLIPOPROTEIN DIACYLGLYCERYL TRANSFERASE"/>
    <property type="match status" value="1"/>
</dbReference>
<feature type="domain" description="PDZ" evidence="8">
    <location>
        <begin position="167"/>
        <end position="217"/>
    </location>
</feature>
<dbReference type="Pfam" id="PF00595">
    <property type="entry name" value="PDZ"/>
    <property type="match status" value="1"/>
</dbReference>
<name>A0A2S8FL36_9BACT</name>
<keyword evidence="4 7" id="KW-0812">Transmembrane</keyword>
<dbReference type="EMBL" id="PUHY01000012">
    <property type="protein sequence ID" value="PQO32876.1"/>
    <property type="molecule type" value="Genomic_DNA"/>
</dbReference>
<dbReference type="InterPro" id="IPR001640">
    <property type="entry name" value="Lgt"/>
</dbReference>
<evidence type="ECO:0000256" key="1">
    <source>
        <dbReference type="ARBA" id="ARBA00007150"/>
    </source>
</evidence>
<comment type="function">
    <text evidence="7">Catalyzes the transfer of the diacylglyceryl group from phosphatidylglycerol to the sulfhydryl group of the N-terminal cysteine of a prolipoprotein, the first step in the formation of mature lipoproteins.</text>
</comment>
<accession>A0A2S8FL36</accession>
<evidence type="ECO:0000313" key="9">
    <source>
        <dbReference type="EMBL" id="PQO32876.1"/>
    </source>
</evidence>
<comment type="caution">
    <text evidence="9">The sequence shown here is derived from an EMBL/GenBank/DDBJ whole genome shotgun (WGS) entry which is preliminary data.</text>
</comment>
<dbReference type="Pfam" id="PF01790">
    <property type="entry name" value="LGT"/>
    <property type="match status" value="2"/>
</dbReference>
<comment type="similarity">
    <text evidence="1 7">Belongs to the Lgt family.</text>
</comment>
<keyword evidence="5 7" id="KW-1133">Transmembrane helix</keyword>
<protein>
    <recommendedName>
        <fullName evidence="7">Phosphatidylglycerol--prolipoprotein diacylglyceryl transferase</fullName>
        <ecNumber evidence="7">2.5.1.145</ecNumber>
    </recommendedName>
</protein>
<feature type="transmembrane region" description="Helical" evidence="7">
    <location>
        <begin position="334"/>
        <end position="355"/>
    </location>
</feature>
<dbReference type="PROSITE" id="PS50106">
    <property type="entry name" value="PDZ"/>
    <property type="match status" value="1"/>
</dbReference>
<evidence type="ECO:0000256" key="2">
    <source>
        <dbReference type="ARBA" id="ARBA00022475"/>
    </source>
</evidence>
<keyword evidence="2 7" id="KW-1003">Cell membrane</keyword>
<dbReference type="EC" id="2.5.1.145" evidence="7"/>
<dbReference type="UniPathway" id="UPA00664"/>
<feature type="transmembrane region" description="Helical" evidence="7">
    <location>
        <begin position="302"/>
        <end position="322"/>
    </location>
</feature>